<accession>A0ABW6W585</accession>
<evidence type="ECO:0000313" key="4">
    <source>
        <dbReference type="Proteomes" id="UP001602245"/>
    </source>
</evidence>
<protein>
    <submittedName>
        <fullName evidence="3">ATP-binding protein</fullName>
    </submittedName>
</protein>
<keyword evidence="1" id="KW-0802">TPR repeat</keyword>
<dbReference type="Gene3D" id="1.25.40.10">
    <property type="entry name" value="Tetratricopeptide repeat domain"/>
    <property type="match status" value="1"/>
</dbReference>
<dbReference type="Proteomes" id="UP001602245">
    <property type="component" value="Unassembled WGS sequence"/>
</dbReference>
<keyword evidence="3" id="KW-0547">Nucleotide-binding</keyword>
<dbReference type="Gene3D" id="3.40.50.300">
    <property type="entry name" value="P-loop containing nucleotide triphosphate hydrolases"/>
    <property type="match status" value="1"/>
</dbReference>
<sequence>MRGDSLFGDLVRAHRRRLGMTQEELADRAGVSVRSIGKWEAGQVAAPRIGTLRALADAFTLTGDARDEFLTSSALDDITPAQLPLDPPVFTGRERELAQLSASGDGTIIRVVSGTAGVGKTTLAVRWAHRVRHRFPDGQLYVNLRGFGPTGPPLPPGDALRGLLDGLGVPPQRVPADVEARAALYRSALAGRRLLILLDNAADAEQVRPLLPGAPGCVVVVTSRDRLAGLAVTDGAQLLLLDVLGTDAARSLLARRIGADRVRAEPRAADEIATACAGLPLALAIVAARAAAHPAFTLAAVAAELRTSRLDVLAGPDPAADARAVFSWSYRKLRPAAARLFRLLGLHPGVASIDALASIAALPPDRVRALLAELVQANLVDEPQPGRFACHDLLRAYARDLSDRLDSPSSRREAVVRLLDHYLHTALAADRLLKPHRGLGPRRPATHAPGVTPTPLADSDDAMTWFGAEHPILPAVADLAEESGLHTYVWWLAWAVLTYHERRWDRRDWIRWQMRAVAAAERARDPHFQAVSHYNVGYALCELGDLAPAHGHLNTALAFYEKLGNLAGMAKVHLNLGIIARRRTDYTRAIDEAETALALYRKDSDPVGEARATNNIGWCYLTMGDYTRALDHCRRAVAVHEAAGNHMGAGHSWDSVGTAHLRLGNPTEAAACYRRSLAAFRSERDRQYEAIALAHLGDAEEAAGRPRAAHEAWHRSLAIFTEIDHPDAGEVRAKLASREVPPFSLRQQIDRRP</sequence>
<feature type="repeat" description="TPR" evidence="1">
    <location>
        <begin position="610"/>
        <end position="643"/>
    </location>
</feature>
<dbReference type="PROSITE" id="PS50005">
    <property type="entry name" value="TPR"/>
    <property type="match status" value="1"/>
</dbReference>
<proteinExistence type="predicted"/>
<dbReference type="PRINTS" id="PR00364">
    <property type="entry name" value="DISEASERSIST"/>
</dbReference>
<gene>
    <name evidence="3" type="ORF">ACFY35_03425</name>
</gene>
<dbReference type="InterPro" id="IPR010982">
    <property type="entry name" value="Lambda_DNA-bd_dom_sf"/>
</dbReference>
<dbReference type="InterPro" id="IPR001387">
    <property type="entry name" value="Cro/C1-type_HTH"/>
</dbReference>
<dbReference type="CDD" id="cd00093">
    <property type="entry name" value="HTH_XRE"/>
    <property type="match status" value="1"/>
</dbReference>
<evidence type="ECO:0000259" key="2">
    <source>
        <dbReference type="PROSITE" id="PS50943"/>
    </source>
</evidence>
<dbReference type="SMART" id="SM00028">
    <property type="entry name" value="TPR"/>
    <property type="match status" value="5"/>
</dbReference>
<dbReference type="InterPro" id="IPR011990">
    <property type="entry name" value="TPR-like_helical_dom_sf"/>
</dbReference>
<reference evidence="3 4" key="1">
    <citation type="submission" date="2024-10" db="EMBL/GenBank/DDBJ databases">
        <title>The Natural Products Discovery Center: Release of the First 8490 Sequenced Strains for Exploring Actinobacteria Biosynthetic Diversity.</title>
        <authorList>
            <person name="Kalkreuter E."/>
            <person name="Kautsar S.A."/>
            <person name="Yang D."/>
            <person name="Bader C.D."/>
            <person name="Teijaro C.N."/>
            <person name="Fluegel L."/>
            <person name="Davis C.M."/>
            <person name="Simpson J.R."/>
            <person name="Lauterbach L."/>
            <person name="Steele A.D."/>
            <person name="Gui C."/>
            <person name="Meng S."/>
            <person name="Li G."/>
            <person name="Viehrig K."/>
            <person name="Ye F."/>
            <person name="Su P."/>
            <person name="Kiefer A.F."/>
            <person name="Nichols A."/>
            <person name="Cepeda A.J."/>
            <person name="Yan W."/>
            <person name="Fan B."/>
            <person name="Jiang Y."/>
            <person name="Adhikari A."/>
            <person name="Zheng C.-J."/>
            <person name="Schuster L."/>
            <person name="Cowan T.M."/>
            <person name="Smanski M.J."/>
            <person name="Chevrette M.G."/>
            <person name="De Carvalho L.P.S."/>
            <person name="Shen B."/>
        </authorList>
    </citation>
    <scope>NUCLEOTIDE SEQUENCE [LARGE SCALE GENOMIC DNA]</scope>
    <source>
        <strain evidence="3 4">NPDC000087</strain>
    </source>
</reference>
<comment type="caution">
    <text evidence="3">The sequence shown here is derived from an EMBL/GenBank/DDBJ whole genome shotgun (WGS) entry which is preliminary data.</text>
</comment>
<dbReference type="SMART" id="SM00530">
    <property type="entry name" value="HTH_XRE"/>
    <property type="match status" value="1"/>
</dbReference>
<dbReference type="InterPro" id="IPR036390">
    <property type="entry name" value="WH_DNA-bd_sf"/>
</dbReference>
<dbReference type="PANTHER" id="PTHR47691">
    <property type="entry name" value="REGULATOR-RELATED"/>
    <property type="match status" value="1"/>
</dbReference>
<dbReference type="Pfam" id="PF13560">
    <property type="entry name" value="HTH_31"/>
    <property type="match status" value="1"/>
</dbReference>
<dbReference type="Pfam" id="PF13424">
    <property type="entry name" value="TPR_12"/>
    <property type="match status" value="2"/>
</dbReference>
<keyword evidence="3" id="KW-0067">ATP-binding</keyword>
<dbReference type="SUPFAM" id="SSF48452">
    <property type="entry name" value="TPR-like"/>
    <property type="match status" value="2"/>
</dbReference>
<dbReference type="SUPFAM" id="SSF46785">
    <property type="entry name" value="Winged helix' DNA-binding domain"/>
    <property type="match status" value="1"/>
</dbReference>
<dbReference type="GO" id="GO:0005524">
    <property type="term" value="F:ATP binding"/>
    <property type="evidence" value="ECO:0007669"/>
    <property type="project" value="UniProtKB-KW"/>
</dbReference>
<evidence type="ECO:0000313" key="3">
    <source>
        <dbReference type="EMBL" id="MFF5288461.1"/>
    </source>
</evidence>
<dbReference type="RefSeq" id="WP_084699027.1">
    <property type="nucleotide sequence ID" value="NZ_JBIAZU010000001.1"/>
</dbReference>
<dbReference type="PANTHER" id="PTHR47691:SF3">
    <property type="entry name" value="HTH-TYPE TRANSCRIPTIONAL REGULATOR RV0890C-RELATED"/>
    <property type="match status" value="1"/>
</dbReference>
<dbReference type="InterPro" id="IPR027417">
    <property type="entry name" value="P-loop_NTPase"/>
</dbReference>
<dbReference type="InterPro" id="IPR019734">
    <property type="entry name" value="TPR_rpt"/>
</dbReference>
<feature type="domain" description="HTH cro/C1-type" evidence="2">
    <location>
        <begin position="11"/>
        <end position="66"/>
    </location>
</feature>
<keyword evidence="4" id="KW-1185">Reference proteome</keyword>
<dbReference type="SUPFAM" id="SSF52540">
    <property type="entry name" value="P-loop containing nucleoside triphosphate hydrolases"/>
    <property type="match status" value="1"/>
</dbReference>
<organism evidence="3 4">
    <name type="scientific">Paractinoplanes globisporus</name>
    <dbReference type="NCBI Taxonomy" id="113565"/>
    <lineage>
        <taxon>Bacteria</taxon>
        <taxon>Bacillati</taxon>
        <taxon>Actinomycetota</taxon>
        <taxon>Actinomycetes</taxon>
        <taxon>Micromonosporales</taxon>
        <taxon>Micromonosporaceae</taxon>
        <taxon>Paractinoplanes</taxon>
    </lineage>
</organism>
<dbReference type="SUPFAM" id="SSF47413">
    <property type="entry name" value="lambda repressor-like DNA-binding domains"/>
    <property type="match status" value="1"/>
</dbReference>
<name>A0ABW6W585_9ACTN</name>
<dbReference type="PROSITE" id="PS50943">
    <property type="entry name" value="HTH_CROC1"/>
    <property type="match status" value="1"/>
</dbReference>
<dbReference type="Gene3D" id="1.10.260.40">
    <property type="entry name" value="lambda repressor-like DNA-binding domains"/>
    <property type="match status" value="1"/>
</dbReference>
<evidence type="ECO:0000256" key="1">
    <source>
        <dbReference type="PROSITE-ProRule" id="PRU00339"/>
    </source>
</evidence>
<dbReference type="EMBL" id="JBIAZU010000001">
    <property type="protein sequence ID" value="MFF5288461.1"/>
    <property type="molecule type" value="Genomic_DNA"/>
</dbReference>